<proteinExistence type="predicted"/>
<reference evidence="2" key="1">
    <citation type="submission" date="2020-05" db="EMBL/GenBank/DDBJ databases">
        <authorList>
            <person name="Chiriac C."/>
            <person name="Salcher M."/>
            <person name="Ghai R."/>
            <person name="Kavagutti S V."/>
        </authorList>
    </citation>
    <scope>NUCLEOTIDE SEQUENCE</scope>
</reference>
<dbReference type="EMBL" id="LR797150">
    <property type="protein sequence ID" value="CAB4189508.1"/>
    <property type="molecule type" value="Genomic_DNA"/>
</dbReference>
<dbReference type="EMBL" id="LR796939">
    <property type="protein sequence ID" value="CAB4176308.1"/>
    <property type="molecule type" value="Genomic_DNA"/>
</dbReference>
<gene>
    <name evidence="3" type="ORF">UFOVP1204_11</name>
    <name evidence="1" type="ORF">UFOVP473_16</name>
    <name evidence="2" type="ORF">UFOVP983_16</name>
</gene>
<name>A0A6J5Q466_9CAUD</name>
<dbReference type="EMBL" id="LR796459">
    <property type="protein sequence ID" value="CAB4145607.1"/>
    <property type="molecule type" value="Genomic_DNA"/>
</dbReference>
<protein>
    <submittedName>
        <fullName evidence="2">Uncharacterized protein</fullName>
    </submittedName>
</protein>
<evidence type="ECO:0000313" key="3">
    <source>
        <dbReference type="EMBL" id="CAB4189508.1"/>
    </source>
</evidence>
<evidence type="ECO:0000313" key="2">
    <source>
        <dbReference type="EMBL" id="CAB4176308.1"/>
    </source>
</evidence>
<organism evidence="2">
    <name type="scientific">uncultured Caudovirales phage</name>
    <dbReference type="NCBI Taxonomy" id="2100421"/>
    <lineage>
        <taxon>Viruses</taxon>
        <taxon>Duplodnaviria</taxon>
        <taxon>Heunggongvirae</taxon>
        <taxon>Uroviricota</taxon>
        <taxon>Caudoviricetes</taxon>
        <taxon>Peduoviridae</taxon>
        <taxon>Maltschvirus</taxon>
        <taxon>Maltschvirus maltsch</taxon>
    </lineage>
</organism>
<accession>A0A6J5Q466</accession>
<evidence type="ECO:0000313" key="1">
    <source>
        <dbReference type="EMBL" id="CAB4145607.1"/>
    </source>
</evidence>
<sequence length="234" mass="24989">MGNNVVTRFPNGVTNNAQSDIFADMLGNDPTKYHTYWNDFDVYTAGDWVVTETDSAATEALTAGDGGLLLITNTAADNDAVTLQKTPASFAMTSGYPAFFKARFKVSDATQSDLQFGLVIVDTSPLDATDGIYFQKDDGAATLDFYVRKNATTGSTSATGIATLANDTYITVAWYYDGGSLCYYAVNGTVLGSLNASSTYLPDATNLTVSMTLQNGEAVAKTMTVDYIFAAKQR</sequence>